<sequence>MSGETIPSEAARLEGKYRINERSISKLGGPNIATLDEDYLSVYTDQMNHAEYAKVAYHGY</sequence>
<accession>A0A7X0Y144</accession>
<gene>
    <name evidence="1" type="ORF">HCA69_01840</name>
</gene>
<reference evidence="1 2" key="1">
    <citation type="submission" date="2020-03" db="EMBL/GenBank/DDBJ databases">
        <title>Soil Listeria distribution.</title>
        <authorList>
            <person name="Liao J."/>
            <person name="Wiedmann M."/>
        </authorList>
    </citation>
    <scope>NUCLEOTIDE SEQUENCE [LARGE SCALE GENOMIC DNA]</scope>
    <source>
        <strain evidence="1 2">FSL L7-0741</strain>
    </source>
</reference>
<proteinExistence type="predicted"/>
<dbReference type="EMBL" id="JAARWN010000001">
    <property type="protein sequence ID" value="MBC1935090.1"/>
    <property type="molecule type" value="Genomic_DNA"/>
</dbReference>
<dbReference type="RefSeq" id="WP_185408743.1">
    <property type="nucleotide sequence ID" value="NZ_JAARRE010000001.1"/>
</dbReference>
<comment type="caution">
    <text evidence="1">The sequence shown here is derived from an EMBL/GenBank/DDBJ whole genome shotgun (WGS) entry which is preliminary data.</text>
</comment>
<dbReference type="Proteomes" id="UP000535908">
    <property type="component" value="Unassembled WGS sequence"/>
</dbReference>
<dbReference type="AlphaFoldDB" id="A0A7X0Y144"/>
<organism evidence="1 2">
    <name type="scientific">Listeria grandensis</name>
    <dbReference type="NCBI Taxonomy" id="1494963"/>
    <lineage>
        <taxon>Bacteria</taxon>
        <taxon>Bacillati</taxon>
        <taxon>Bacillota</taxon>
        <taxon>Bacilli</taxon>
        <taxon>Bacillales</taxon>
        <taxon>Listeriaceae</taxon>
        <taxon>Listeria</taxon>
    </lineage>
</organism>
<name>A0A7X0Y144_9LIST</name>
<protein>
    <submittedName>
        <fullName evidence="1">Uncharacterized protein</fullName>
    </submittedName>
</protein>
<evidence type="ECO:0000313" key="1">
    <source>
        <dbReference type="EMBL" id="MBC1935090.1"/>
    </source>
</evidence>
<evidence type="ECO:0000313" key="2">
    <source>
        <dbReference type="Proteomes" id="UP000535908"/>
    </source>
</evidence>